<keyword evidence="2" id="KW-1185">Reference proteome</keyword>
<protein>
    <submittedName>
        <fullName evidence="1">Uncharacterized protein</fullName>
    </submittedName>
</protein>
<dbReference type="AlphaFoldDB" id="A0A5Q2RMF6"/>
<dbReference type="Proteomes" id="UP000334019">
    <property type="component" value="Chromosome"/>
</dbReference>
<organism evidence="1 2">
    <name type="scientific">Actinomarinicola tropica</name>
    <dbReference type="NCBI Taxonomy" id="2789776"/>
    <lineage>
        <taxon>Bacteria</taxon>
        <taxon>Bacillati</taxon>
        <taxon>Actinomycetota</taxon>
        <taxon>Acidimicrobiia</taxon>
        <taxon>Acidimicrobiales</taxon>
        <taxon>Iamiaceae</taxon>
        <taxon>Actinomarinicola</taxon>
    </lineage>
</organism>
<evidence type="ECO:0000313" key="1">
    <source>
        <dbReference type="EMBL" id="QGG95606.1"/>
    </source>
</evidence>
<proteinExistence type="predicted"/>
<dbReference type="KEGG" id="atq:GH723_11145"/>
<sequence length="98" mass="11121">MSDTATHDEQKMEHVAYRDVELHLTKAQIVDVMADLDRLAHRLDTLPGASRIEAIRRRAYGRGVLIDEGGPLDDDDEDPMDADEMWPWQSEALAMDES</sequence>
<dbReference type="RefSeq" id="WP_153759713.1">
    <property type="nucleotide sequence ID" value="NZ_CP045851.1"/>
</dbReference>
<gene>
    <name evidence="1" type="ORF">GH723_11145</name>
</gene>
<name>A0A5Q2RMF6_9ACTN</name>
<accession>A0A5Q2RMF6</accession>
<reference evidence="1 2" key="1">
    <citation type="submission" date="2019-11" db="EMBL/GenBank/DDBJ databases">
        <authorList>
            <person name="He Y."/>
        </authorList>
    </citation>
    <scope>NUCLEOTIDE SEQUENCE [LARGE SCALE GENOMIC DNA]</scope>
    <source>
        <strain evidence="1 2">SCSIO 58843</strain>
    </source>
</reference>
<dbReference type="EMBL" id="CP045851">
    <property type="protein sequence ID" value="QGG95606.1"/>
    <property type="molecule type" value="Genomic_DNA"/>
</dbReference>
<evidence type="ECO:0000313" key="2">
    <source>
        <dbReference type="Proteomes" id="UP000334019"/>
    </source>
</evidence>